<evidence type="ECO:0000256" key="9">
    <source>
        <dbReference type="ARBA" id="ARBA00023002"/>
    </source>
</evidence>
<dbReference type="Gene3D" id="3.40.50.80">
    <property type="entry name" value="Nucleotide-binding domain of ferredoxin-NADP reductase (FNR) module"/>
    <property type="match status" value="1"/>
</dbReference>
<evidence type="ECO:0000256" key="1">
    <source>
        <dbReference type="ARBA" id="ARBA00022630"/>
    </source>
</evidence>
<dbReference type="PROSITE" id="PS50902">
    <property type="entry name" value="FLAVODOXIN_LIKE"/>
    <property type="match status" value="1"/>
</dbReference>
<name>K1QHU4_MAGGI</name>
<dbReference type="InterPro" id="IPR003097">
    <property type="entry name" value="CysJ-like_FAD-binding"/>
</dbReference>
<comment type="catalytic activity">
    <reaction evidence="11">
        <text>2 oxidized [cytochrome P450] + NADPH = 2 reduced [cytochrome P450] + NADP(+) + H(+)</text>
        <dbReference type="Rhea" id="RHEA:24040"/>
        <dbReference type="Rhea" id="RHEA-COMP:14627"/>
        <dbReference type="Rhea" id="RHEA-COMP:14628"/>
        <dbReference type="ChEBI" id="CHEBI:15378"/>
        <dbReference type="ChEBI" id="CHEBI:55376"/>
        <dbReference type="ChEBI" id="CHEBI:57783"/>
        <dbReference type="ChEBI" id="CHEBI:58349"/>
        <dbReference type="ChEBI" id="CHEBI:60344"/>
        <dbReference type="EC" id="1.6.2.4"/>
    </reaction>
</comment>
<keyword evidence="7 11" id="KW-0521">NADP</keyword>
<dbReference type="SUPFAM" id="SSF52218">
    <property type="entry name" value="Flavoproteins"/>
    <property type="match status" value="1"/>
</dbReference>
<dbReference type="GO" id="GO:0005829">
    <property type="term" value="C:cytosol"/>
    <property type="evidence" value="ECO:0007669"/>
    <property type="project" value="TreeGrafter"/>
</dbReference>
<protein>
    <recommendedName>
        <fullName evidence="11">NADPH--cytochrome P450 reductase</fullName>
        <shortName evidence="11">CPR</shortName>
        <shortName evidence="11">P450R</shortName>
        <ecNumber evidence="11">1.6.2.4</ecNumber>
    </recommendedName>
</protein>
<feature type="binding site" evidence="11">
    <location>
        <position position="633"/>
    </location>
    <ligand>
        <name>NADP(+)</name>
        <dbReference type="ChEBI" id="CHEBI:58349"/>
    </ligand>
</feature>
<keyword evidence="6" id="KW-0106">Calcium</keyword>
<comment type="cofactor">
    <cofactor evidence="11">
        <name>FAD</name>
        <dbReference type="ChEBI" id="CHEBI:57692"/>
    </cofactor>
    <text evidence="11">Binds 1 FAD per monomer.</text>
</comment>
<dbReference type="GO" id="GO:0009725">
    <property type="term" value="P:response to hormone"/>
    <property type="evidence" value="ECO:0007669"/>
    <property type="project" value="TreeGrafter"/>
</dbReference>
<evidence type="ECO:0000256" key="4">
    <source>
        <dbReference type="ARBA" id="ARBA00022824"/>
    </source>
</evidence>
<dbReference type="GO" id="GO:0005789">
    <property type="term" value="C:endoplasmic reticulum membrane"/>
    <property type="evidence" value="ECO:0007669"/>
    <property type="project" value="UniProtKB-SubCell"/>
</dbReference>
<evidence type="ECO:0000256" key="11">
    <source>
        <dbReference type="HAMAP-Rule" id="MF_03212"/>
    </source>
</evidence>
<dbReference type="FunFam" id="1.20.990.10:FF:000001">
    <property type="entry name" value="NADPH--cytochrome P450 reductase"/>
    <property type="match status" value="1"/>
</dbReference>
<dbReference type="Gene3D" id="1.20.990.10">
    <property type="entry name" value="NADPH-cytochrome p450 Reductase, Chain A, domain 3"/>
    <property type="match status" value="1"/>
</dbReference>
<proteinExistence type="inferred from homology"/>
<comment type="subcellular location">
    <subcellularLocation>
        <location evidence="11">Endoplasmic reticulum membrane</location>
        <topology evidence="11">Single-pass membrane protein</topology>
        <orientation evidence="11">Cytoplasmic side</orientation>
    </subcellularLocation>
</comment>
<comment type="similarity">
    <text evidence="11">In the N-terminal section; belongs to the flavodoxin family.</text>
</comment>
<feature type="binding site" evidence="11">
    <location>
        <position position="475"/>
    </location>
    <ligand>
        <name>FAD</name>
        <dbReference type="ChEBI" id="CHEBI:57692"/>
    </ligand>
</feature>
<feature type="binding site" evidence="11">
    <location>
        <begin position="170"/>
        <end position="179"/>
    </location>
    <ligand>
        <name>FMN</name>
        <dbReference type="ChEBI" id="CHEBI:58210"/>
    </ligand>
</feature>
<evidence type="ECO:0000256" key="5">
    <source>
        <dbReference type="ARBA" id="ARBA00022827"/>
    </source>
</evidence>
<evidence type="ECO:0000256" key="8">
    <source>
        <dbReference type="ARBA" id="ARBA00022989"/>
    </source>
</evidence>
<dbReference type="PRINTS" id="PR00369">
    <property type="entry name" value="FLAVODOXIN"/>
</dbReference>
<dbReference type="PANTHER" id="PTHR19384">
    <property type="entry name" value="NITRIC OXIDE SYNTHASE-RELATED"/>
    <property type="match status" value="1"/>
</dbReference>
<dbReference type="PRINTS" id="PR00371">
    <property type="entry name" value="FPNCR"/>
</dbReference>
<dbReference type="InterPro" id="IPR039261">
    <property type="entry name" value="FNR_nucleotide-bd"/>
</dbReference>
<dbReference type="InterPro" id="IPR008254">
    <property type="entry name" value="Flavodoxin/NO_synth"/>
</dbReference>
<feature type="binding site" evidence="11">
    <location>
        <begin position="135"/>
        <end position="138"/>
    </location>
    <ligand>
        <name>FMN</name>
        <dbReference type="ChEBI" id="CHEBI:58210"/>
    </ligand>
</feature>
<dbReference type="EMBL" id="JH815665">
    <property type="protein sequence ID" value="EKC21191.1"/>
    <property type="molecule type" value="Genomic_DNA"/>
</dbReference>
<dbReference type="GO" id="GO:0050661">
    <property type="term" value="F:NADP binding"/>
    <property type="evidence" value="ECO:0007669"/>
    <property type="project" value="UniProtKB-UniRule"/>
</dbReference>
<feature type="binding site" evidence="11">
    <location>
        <begin position="83"/>
        <end position="88"/>
    </location>
    <ligand>
        <name>FMN</name>
        <dbReference type="ChEBI" id="CHEBI:58210"/>
    </ligand>
</feature>
<dbReference type="SUPFAM" id="SSF47473">
    <property type="entry name" value="EF-hand"/>
    <property type="match status" value="1"/>
</dbReference>
<dbReference type="InterPro" id="IPR001709">
    <property type="entry name" value="Flavoprot_Pyr_Nucl_cyt_Rdtase"/>
</dbReference>
<dbReference type="PANTHER" id="PTHR19384:SF17">
    <property type="entry name" value="NADPH--CYTOCHROME P450 REDUCTASE"/>
    <property type="match status" value="1"/>
</dbReference>
<keyword evidence="10 11" id="KW-0472">Membrane</keyword>
<evidence type="ECO:0000256" key="6">
    <source>
        <dbReference type="ARBA" id="ARBA00022837"/>
    </source>
</evidence>
<dbReference type="InterPro" id="IPR001433">
    <property type="entry name" value="OxRdtase_FAD/NAD-bd"/>
</dbReference>
<comment type="caution">
    <text evidence="11">Lacks conserved residue(s) required for the propagation of feature annotation.</text>
</comment>
<feature type="binding site" evidence="11">
    <location>
        <position position="295"/>
    </location>
    <ligand>
        <name>NADP(+)</name>
        <dbReference type="ChEBI" id="CHEBI:58349"/>
    </ligand>
</feature>
<feature type="binding site" evidence="11">
    <location>
        <begin position="591"/>
        <end position="592"/>
    </location>
    <ligand>
        <name>NADP(+)</name>
        <dbReference type="ChEBI" id="CHEBI:58349"/>
    </ligand>
</feature>
<feature type="transmembrane region" description="Helical" evidence="11">
    <location>
        <begin position="20"/>
        <end position="39"/>
    </location>
</feature>
<evidence type="ECO:0000256" key="3">
    <source>
        <dbReference type="ARBA" id="ARBA00022692"/>
    </source>
</evidence>
<dbReference type="GO" id="GO:0003958">
    <property type="term" value="F:NADPH-hemoprotein reductase activity"/>
    <property type="evidence" value="ECO:0007669"/>
    <property type="project" value="UniProtKB-UniRule"/>
</dbReference>
<dbReference type="Pfam" id="PF00667">
    <property type="entry name" value="FAD_binding_1"/>
    <property type="match status" value="1"/>
</dbReference>
<dbReference type="InterPro" id="IPR011992">
    <property type="entry name" value="EF-hand-dom_pair"/>
</dbReference>
<dbReference type="PROSITE" id="PS51384">
    <property type="entry name" value="FAD_FR"/>
    <property type="match status" value="1"/>
</dbReference>
<comment type="similarity">
    <text evidence="11">Belongs to the NADPH--cytochrome P450 reductase family.</text>
</comment>
<dbReference type="Gene3D" id="3.40.50.360">
    <property type="match status" value="1"/>
</dbReference>
<dbReference type="EC" id="1.6.2.4" evidence="11"/>
<dbReference type="CDD" id="cd06204">
    <property type="entry name" value="CYPOR"/>
    <property type="match status" value="1"/>
</dbReference>
<feature type="binding site" evidence="11">
    <location>
        <begin position="485"/>
        <end position="488"/>
    </location>
    <ligand>
        <name>FAD</name>
        <dbReference type="ChEBI" id="CHEBI:57692"/>
    </ligand>
</feature>
<evidence type="ECO:0000256" key="10">
    <source>
        <dbReference type="ARBA" id="ARBA00023136"/>
    </source>
</evidence>
<keyword evidence="5 11" id="KW-0274">FAD</keyword>
<dbReference type="FunCoup" id="K1QHU4">
    <property type="interactions" value="1499"/>
</dbReference>
<dbReference type="AlphaFoldDB" id="K1QHU4"/>
<dbReference type="InterPro" id="IPR023173">
    <property type="entry name" value="NADPH_Cyt_P450_Rdtase_alpha"/>
</dbReference>
<dbReference type="GO" id="GO:0010181">
    <property type="term" value="F:FMN binding"/>
    <property type="evidence" value="ECO:0007669"/>
    <property type="project" value="UniProtKB-UniRule"/>
</dbReference>
<dbReference type="Gene3D" id="1.10.238.10">
    <property type="entry name" value="EF-hand"/>
    <property type="match status" value="1"/>
</dbReference>
<comment type="cofactor">
    <cofactor evidence="11">
        <name>FMN</name>
        <dbReference type="ChEBI" id="CHEBI:58210"/>
    </cofactor>
    <text evidence="11">Binds 1 FMN per monomer.</text>
</comment>
<evidence type="ECO:0000256" key="7">
    <source>
        <dbReference type="ARBA" id="ARBA00022857"/>
    </source>
</evidence>
<dbReference type="SUPFAM" id="SSF52343">
    <property type="entry name" value="Ferredoxin reductase-like, C-terminal NADP-linked domain"/>
    <property type="match status" value="1"/>
</dbReference>
<dbReference type="HOGENOM" id="CLU_001570_17_3_1"/>
<organism evidence="12">
    <name type="scientific">Magallana gigas</name>
    <name type="common">Pacific oyster</name>
    <name type="synonym">Crassostrea gigas</name>
    <dbReference type="NCBI Taxonomy" id="29159"/>
    <lineage>
        <taxon>Eukaryota</taxon>
        <taxon>Metazoa</taxon>
        <taxon>Spiralia</taxon>
        <taxon>Lophotrochozoa</taxon>
        <taxon>Mollusca</taxon>
        <taxon>Bivalvia</taxon>
        <taxon>Autobranchia</taxon>
        <taxon>Pteriomorphia</taxon>
        <taxon>Ostreida</taxon>
        <taxon>Ostreoidea</taxon>
        <taxon>Ostreidae</taxon>
        <taxon>Magallana</taxon>
    </lineage>
</organism>
<dbReference type="PROSITE" id="PS00018">
    <property type="entry name" value="EF_HAND_1"/>
    <property type="match status" value="2"/>
</dbReference>
<feature type="binding site" evidence="11">
    <location>
        <begin position="451"/>
        <end position="454"/>
    </location>
    <ligand>
        <name>FAD</name>
        <dbReference type="ChEBI" id="CHEBI:57692"/>
    </ligand>
</feature>
<dbReference type="FunFam" id="3.40.50.80:FF:000001">
    <property type="entry name" value="NADPH--cytochrome P450 reductase 1"/>
    <property type="match status" value="1"/>
</dbReference>
<keyword evidence="4 11" id="KW-0256">Endoplasmic reticulum</keyword>
<keyword evidence="2 11" id="KW-0288">FMN</keyword>
<comment type="function">
    <text evidence="11">This enzyme is required for electron transfer from NADP to cytochrome P450 in microsomes. It can also provide electron transfer to heme oxygenase and cytochrome B5.</text>
</comment>
<reference evidence="12" key="1">
    <citation type="journal article" date="2012" name="Nature">
        <title>The oyster genome reveals stress adaptation and complexity of shell formation.</title>
        <authorList>
            <person name="Zhang G."/>
            <person name="Fang X."/>
            <person name="Guo X."/>
            <person name="Li L."/>
            <person name="Luo R."/>
            <person name="Xu F."/>
            <person name="Yang P."/>
            <person name="Zhang L."/>
            <person name="Wang X."/>
            <person name="Qi H."/>
            <person name="Xiong Z."/>
            <person name="Que H."/>
            <person name="Xie Y."/>
            <person name="Holland P.W."/>
            <person name="Paps J."/>
            <person name="Zhu Y."/>
            <person name="Wu F."/>
            <person name="Chen Y."/>
            <person name="Wang J."/>
            <person name="Peng C."/>
            <person name="Meng J."/>
            <person name="Yang L."/>
            <person name="Liu J."/>
            <person name="Wen B."/>
            <person name="Zhang N."/>
            <person name="Huang Z."/>
            <person name="Zhu Q."/>
            <person name="Feng Y."/>
            <person name="Mount A."/>
            <person name="Hedgecock D."/>
            <person name="Xu Z."/>
            <person name="Liu Y."/>
            <person name="Domazet-Loso T."/>
            <person name="Du Y."/>
            <person name="Sun X."/>
            <person name="Zhang S."/>
            <person name="Liu B."/>
            <person name="Cheng P."/>
            <person name="Jiang X."/>
            <person name="Li J."/>
            <person name="Fan D."/>
            <person name="Wang W."/>
            <person name="Fu W."/>
            <person name="Wang T."/>
            <person name="Wang B."/>
            <person name="Zhang J."/>
            <person name="Peng Z."/>
            <person name="Li Y."/>
            <person name="Li N."/>
            <person name="Wang J."/>
            <person name="Chen M."/>
            <person name="He Y."/>
            <person name="Tan F."/>
            <person name="Song X."/>
            <person name="Zheng Q."/>
            <person name="Huang R."/>
            <person name="Yang H."/>
            <person name="Du X."/>
            <person name="Chen L."/>
            <person name="Yang M."/>
            <person name="Gaffney P.M."/>
            <person name="Wang S."/>
            <person name="Luo L."/>
            <person name="She Z."/>
            <person name="Ming Y."/>
            <person name="Huang W."/>
            <person name="Zhang S."/>
            <person name="Huang B."/>
            <person name="Zhang Y."/>
            <person name="Qu T."/>
            <person name="Ni P."/>
            <person name="Miao G."/>
            <person name="Wang J."/>
            <person name="Wang Q."/>
            <person name="Steinberg C.E."/>
            <person name="Wang H."/>
            <person name="Li N."/>
            <person name="Qian L."/>
            <person name="Zhang G."/>
            <person name="Li Y."/>
            <person name="Yang H."/>
            <person name="Liu X."/>
            <person name="Wang J."/>
            <person name="Yin Y."/>
            <person name="Wang J."/>
        </authorList>
    </citation>
    <scope>NUCLEOTIDE SEQUENCE [LARGE SCALE GENOMIC DNA]</scope>
    <source>
        <strain evidence="12">05x7-T-G4-1.051#20</strain>
    </source>
</reference>
<dbReference type="FunFam" id="3.40.50.360:FF:000009">
    <property type="entry name" value="NADPH--cytochrome P450 reductase"/>
    <property type="match status" value="1"/>
</dbReference>
<keyword evidence="9 11" id="KW-0560">Oxidoreductase</keyword>
<feature type="binding site" evidence="11">
    <location>
        <position position="421"/>
    </location>
    <ligand>
        <name>FAD</name>
        <dbReference type="ChEBI" id="CHEBI:57692"/>
    </ligand>
</feature>
<dbReference type="GO" id="GO:0050660">
    <property type="term" value="F:flavin adenine dinucleotide binding"/>
    <property type="evidence" value="ECO:0007669"/>
    <property type="project" value="UniProtKB-UniRule"/>
</dbReference>
<dbReference type="InterPro" id="IPR017927">
    <property type="entry name" value="FAD-bd_FR_type"/>
</dbReference>
<dbReference type="InterPro" id="IPR001094">
    <property type="entry name" value="Flavdoxin-like"/>
</dbReference>
<keyword evidence="3 11" id="KW-0812">Transmembrane</keyword>
<dbReference type="HAMAP" id="MF_03212">
    <property type="entry name" value="NCPR"/>
    <property type="match status" value="1"/>
</dbReference>
<accession>K1QHU4</accession>
<feature type="binding site" evidence="11">
    <location>
        <begin position="597"/>
        <end position="601"/>
    </location>
    <ligand>
        <name>NADP(+)</name>
        <dbReference type="ChEBI" id="CHEBI:58349"/>
    </ligand>
</feature>
<evidence type="ECO:0000313" key="12">
    <source>
        <dbReference type="EMBL" id="EKC21191.1"/>
    </source>
</evidence>
<comment type="similarity">
    <text evidence="11">In the C-terminal section; belongs to the flavoprotein pyridine nucleotide cytochrome reductase family.</text>
</comment>
<dbReference type="SUPFAM" id="SSF63380">
    <property type="entry name" value="Riboflavin synthase domain-like"/>
    <property type="match status" value="1"/>
</dbReference>
<gene>
    <name evidence="12" type="ORF">CGI_10004396</name>
</gene>
<feature type="binding site" evidence="11">
    <location>
        <position position="530"/>
    </location>
    <ligand>
        <name>NADP(+)</name>
        <dbReference type="ChEBI" id="CHEBI:58349"/>
    </ligand>
</feature>
<dbReference type="Pfam" id="PF00175">
    <property type="entry name" value="NAD_binding_1"/>
    <property type="match status" value="1"/>
</dbReference>
<keyword evidence="8 11" id="KW-1133">Transmembrane helix</keyword>
<dbReference type="InterPro" id="IPR017938">
    <property type="entry name" value="Riboflavin_synthase-like_b-brl"/>
</dbReference>
<dbReference type="InterPro" id="IPR023208">
    <property type="entry name" value="P450R"/>
</dbReference>
<sequence>MSSDNPASEVPVEEEGLFSALDLFILSILAGMAVYWYFFKNKKQEQPTFKKLTVQPVQGRMSDPSFINKMKSSGRNVIVFYGSQTGTAEEFAGRLAKDAQGYGMKGMVADPEECEMDNLSNLPEIENSLAIFCMATYGEGDPTDNAQEFYNWLQNGESDLTGVKFAVFGLGNKTYEHYNAMGIYVDKRLEELGGERIFELGLGDDDANIEEDFITWREKFWPTICEHFGVKATGDQVSIRQYSLTVHDDLLTEKCYKGEIARLGSFGNQKPPFDAKNPFLAPVNVNRELHKGGDRSCMHIEFDITGSKIRYEAGDHVAVYPVNDSELVDLIGKRLEVDLDQMFTLTNLDEEASKKHPFPCPTTYRTAFSHYLDITSTPRTHILRELAEYAQDQKDKDFLLKLTSSTPEGKTLYSDWVVKDRRNITAILEDLPSVKPPIDHLCELLPRLQARYYSISSSPKVNPTSIHITAVVVNYKTKTNRTMKGVATNWLAFKRPTNGLKPKVPIYVRKSQFRLPFKANTPVIMIGPGTGLAPFRGFIQERNFLKKEGKPVGDTVLYFGCRHKNQDYLYEDEIEEYVKDGTLTHLHLAFSRDGPEKLYVQHLLRQNMEETWKMLEKGGHIYVCGDARNMARDVHETLEKIITECGNMDKEKATNYVKQMQNKGRYSCDVNSPHGGNPHGGQLLIWELTDKLWTLGDLDHNGFLTLAELEKEFITNFDHDGSGCVVSHEFVHQWQHNYLDTHQASVHVFEHFDMNRNGAICHDDIAALFTATDHTKDNLLEKDEFDNLLLFSKCKDDYENHPNTDGVLSDILDMEAGQDFDLIQNCVFSDISDEDMINASQEHIFPDSPLAPCKLQRVSLKIDCSRHELVGILEYQEQPIDACPVVCALVAAAKLSCEKDLPARLSPLYRCRLQ</sequence>
<feature type="binding site" evidence="11">
    <location>
        <begin position="469"/>
        <end position="471"/>
    </location>
    <ligand>
        <name>FAD</name>
        <dbReference type="ChEBI" id="CHEBI:57692"/>
    </ligand>
</feature>
<dbReference type="InterPro" id="IPR018247">
    <property type="entry name" value="EF_Hand_1_Ca_BS"/>
</dbReference>
<dbReference type="Gene3D" id="2.40.30.10">
    <property type="entry name" value="Translation factors"/>
    <property type="match status" value="1"/>
</dbReference>
<dbReference type="InParanoid" id="K1QHU4"/>
<keyword evidence="1 11" id="KW-0285">Flavoprotein</keyword>
<evidence type="ECO:0000256" key="2">
    <source>
        <dbReference type="ARBA" id="ARBA00022643"/>
    </source>
</evidence>
<dbReference type="InterPro" id="IPR029039">
    <property type="entry name" value="Flavoprotein-like_sf"/>
</dbReference>
<feature type="binding site" evidence="11">
    <location>
        <position position="205"/>
    </location>
    <ligand>
        <name>FMN</name>
        <dbReference type="ChEBI" id="CHEBI:58210"/>
    </ligand>
</feature>
<dbReference type="Pfam" id="PF00258">
    <property type="entry name" value="Flavodoxin_1"/>
    <property type="match status" value="1"/>
</dbReference>